<protein>
    <submittedName>
        <fullName evidence="1">Crosslink repair DNA glycosylase YcaQ family protein</fullName>
    </submittedName>
</protein>
<proteinExistence type="predicted"/>
<dbReference type="RefSeq" id="WP_305002194.1">
    <property type="nucleotide sequence ID" value="NZ_JAUQUB010000001.1"/>
</dbReference>
<dbReference type="Proteomes" id="UP001241072">
    <property type="component" value="Unassembled WGS sequence"/>
</dbReference>
<reference evidence="1 2" key="1">
    <citation type="submission" date="2023-07" db="EMBL/GenBank/DDBJ databases">
        <title>Protaetiibacter sp. nov WY-16 isolated from soil.</title>
        <authorList>
            <person name="Liu B."/>
            <person name="Wan Y."/>
        </authorList>
    </citation>
    <scope>NUCLEOTIDE SEQUENCE [LARGE SCALE GENOMIC DNA]</scope>
    <source>
        <strain evidence="1 2">WY-16</strain>
    </source>
</reference>
<accession>A0ABT9BL93</accession>
<sequence>MVIELSRQDARRIAVTAQLLDDHRPDDLVETVGRLGFVQVEPTAAVAPTADLVLWSRLGSGFEPSQVTEGLERDGTLFELDLLVRPMADLPLFLAEMAAWPERESTRRWLDDNEEFIDDVLDRLELEGPLTARDIPDTSLVSWPSSGWNNNRNVMMVLECLMRQGRIAVCGRRGRDRLWDLAERVYHADTPTVPMDQALRIRAERRLAAQGLVPDRTPDLPVETTRVGDAGIPAAVEGVRGSWRLDPAALDRDFAPRTALLSPFDGLIRDRKRMALLFEFDYALEMYKPAAKRRWGYYALPVLHGDRLIGKLDATADRDRGILVVHALHEDEPFAPAVRRAVINEIESLADWLGLRVG</sequence>
<evidence type="ECO:0000313" key="2">
    <source>
        <dbReference type="Proteomes" id="UP001241072"/>
    </source>
</evidence>
<gene>
    <name evidence="1" type="ORF">Q5716_06090</name>
</gene>
<dbReference type="Pfam" id="PF06224">
    <property type="entry name" value="AlkZ-like"/>
    <property type="match status" value="1"/>
</dbReference>
<comment type="caution">
    <text evidence="1">The sequence shown here is derived from an EMBL/GenBank/DDBJ whole genome shotgun (WGS) entry which is preliminary data.</text>
</comment>
<dbReference type="PANTHER" id="PTHR30528:SF0">
    <property type="entry name" value="CYTOPLASMIC PROTEIN"/>
    <property type="match status" value="1"/>
</dbReference>
<name>A0ABT9BL93_9MICO</name>
<dbReference type="EMBL" id="JAUQUB010000001">
    <property type="protein sequence ID" value="MDO7881795.1"/>
    <property type="molecule type" value="Genomic_DNA"/>
</dbReference>
<keyword evidence="2" id="KW-1185">Reference proteome</keyword>
<dbReference type="InterPro" id="IPR009351">
    <property type="entry name" value="AlkZ-like"/>
</dbReference>
<dbReference type="PANTHER" id="PTHR30528">
    <property type="entry name" value="CYTOPLASMIC PROTEIN"/>
    <property type="match status" value="1"/>
</dbReference>
<evidence type="ECO:0000313" key="1">
    <source>
        <dbReference type="EMBL" id="MDO7881795.1"/>
    </source>
</evidence>
<organism evidence="1 2">
    <name type="scientific">Antiquaquibacter soli</name>
    <dbReference type="NCBI Taxonomy" id="3064523"/>
    <lineage>
        <taxon>Bacteria</taxon>
        <taxon>Bacillati</taxon>
        <taxon>Actinomycetota</taxon>
        <taxon>Actinomycetes</taxon>
        <taxon>Micrococcales</taxon>
        <taxon>Microbacteriaceae</taxon>
        <taxon>Antiquaquibacter</taxon>
    </lineage>
</organism>